<dbReference type="EMBL" id="LR796845">
    <property type="protein sequence ID" value="CAB4169521.1"/>
    <property type="molecule type" value="Genomic_DNA"/>
</dbReference>
<dbReference type="EMBL" id="LR796438">
    <property type="protein sequence ID" value="CAB4144551.1"/>
    <property type="molecule type" value="Genomic_DNA"/>
</dbReference>
<accession>A0A6J5MEF6</accession>
<evidence type="ECO:0000313" key="3">
    <source>
        <dbReference type="EMBL" id="CAB4195976.1"/>
    </source>
</evidence>
<gene>
    <name evidence="3" type="ORF">UFOVP1296_48</name>
    <name evidence="1" type="ORF">UFOVP471_46</name>
    <name evidence="2" type="ORF">UFOVP890_48</name>
</gene>
<evidence type="ECO:0000313" key="1">
    <source>
        <dbReference type="EMBL" id="CAB4144551.1"/>
    </source>
</evidence>
<protein>
    <recommendedName>
        <fullName evidence="4">Calcineurin-like phosphoesterase domain, ApaH type</fullName>
    </recommendedName>
</protein>
<organism evidence="1">
    <name type="scientific">uncultured Caudovirales phage</name>
    <dbReference type="NCBI Taxonomy" id="2100421"/>
    <lineage>
        <taxon>Viruses</taxon>
        <taxon>Duplodnaviria</taxon>
        <taxon>Heunggongvirae</taxon>
        <taxon>Uroviricota</taxon>
        <taxon>Caudoviricetes</taxon>
        <taxon>Peduoviridae</taxon>
        <taxon>Maltschvirus</taxon>
        <taxon>Maltschvirus maltsch</taxon>
    </lineage>
</organism>
<dbReference type="EMBL" id="LR797240">
    <property type="protein sequence ID" value="CAB4195976.1"/>
    <property type="molecule type" value="Genomic_DNA"/>
</dbReference>
<dbReference type="SUPFAM" id="SSF56300">
    <property type="entry name" value="Metallo-dependent phosphatases"/>
    <property type="match status" value="1"/>
</dbReference>
<proteinExistence type="predicted"/>
<evidence type="ECO:0000313" key="2">
    <source>
        <dbReference type="EMBL" id="CAB4169521.1"/>
    </source>
</evidence>
<name>A0A6J5MEF6_9CAUD</name>
<dbReference type="InterPro" id="IPR029052">
    <property type="entry name" value="Metallo-depent_PP-like"/>
</dbReference>
<sequence length="383" mass="42664">MTLDAKLNAGPQPSIKDKMGKLAELLERSGIDPDEIGRVERINVWQGFLKDENGEAQLVDMAGIVLSPQWADGPTWDPVNQGPAVKLPTSKVTKAPKQTEWNTAVVLPDMQIGYFRNAMGELEGIHDEAAINICVAMIKDLKPTKIVMHGDNLDFAEFGKYRLSPAYALTTQKAIDYATVLMARLRAAAPDSEIVWLAGNHEERLVNYILDNARVSFGLKRGDSPDNFPVLSVPFLCRFDDFNIQYIAGYPAGYYWINQKLKVIHGTRVKSNGSTAHMYLSNEKTSILYGHIHRREWAEITREDFDGRKTILAASAGCLARVDGAVPSTKGGIDLDGRPMAITENWQQGLCVVTYKDGDAEFNLEMIPIRDGWAMYHNKEYTA</sequence>
<reference evidence="1" key="1">
    <citation type="submission" date="2020-04" db="EMBL/GenBank/DDBJ databases">
        <authorList>
            <person name="Chiriac C."/>
            <person name="Salcher M."/>
            <person name="Ghai R."/>
            <person name="Kavagutti S V."/>
        </authorList>
    </citation>
    <scope>NUCLEOTIDE SEQUENCE</scope>
</reference>
<evidence type="ECO:0008006" key="4">
    <source>
        <dbReference type="Google" id="ProtNLM"/>
    </source>
</evidence>